<name>A0A178YLU5_SINSA</name>
<dbReference type="OrthoDB" id="8420744at2"/>
<comment type="caution">
    <text evidence="1">The sequence shown here is derived from an EMBL/GenBank/DDBJ whole genome shotgun (WGS) entry which is preliminary data.</text>
</comment>
<sequence length="287" mass="32791">MKIKTGEHARHTEEKFGVTVLRSVHGWYWVVAGSDADTTEELRELVSEISRRDDAWWFFDRKPWTAIWTLELPQAGTRRCAMVSGMVSYALSTRFAQNEHYVFRAPENDGDLHAVLEAHLPHIQHVAETGEWPAQVVVPGEPLGGWFDGPQEKLPALQGPRRWEINCGPDYRWRFVSDTECGYDLPERELHLFQADDVGEWIVRISEMTVQPWSNLARVRRFDTAVDLGHGLGLSYDQAREIGKLWMDGTEPEALGVPYEPRPEYTMRASYERDAMLQPVGRVTGAG</sequence>
<dbReference type="STRING" id="36856.ATB98_24145"/>
<dbReference type="RefSeq" id="WP_066870596.1">
    <property type="nucleotide sequence ID" value="NZ_LNQB01000061.1"/>
</dbReference>
<organism evidence="1 2">
    <name type="scientific">Sinorhizobium saheli</name>
    <dbReference type="NCBI Taxonomy" id="36856"/>
    <lineage>
        <taxon>Bacteria</taxon>
        <taxon>Pseudomonadati</taxon>
        <taxon>Pseudomonadota</taxon>
        <taxon>Alphaproteobacteria</taxon>
        <taxon>Hyphomicrobiales</taxon>
        <taxon>Rhizobiaceae</taxon>
        <taxon>Sinorhizobium/Ensifer group</taxon>
        <taxon>Sinorhizobium</taxon>
    </lineage>
</organism>
<proteinExistence type="predicted"/>
<dbReference type="Proteomes" id="UP000078507">
    <property type="component" value="Unassembled WGS sequence"/>
</dbReference>
<keyword evidence="2" id="KW-1185">Reference proteome</keyword>
<accession>A0A178YLU5</accession>
<evidence type="ECO:0000313" key="2">
    <source>
        <dbReference type="Proteomes" id="UP000078507"/>
    </source>
</evidence>
<gene>
    <name evidence="1" type="ORF">ATB98_24145</name>
</gene>
<reference evidence="1 2" key="1">
    <citation type="submission" date="2015-11" db="EMBL/GenBank/DDBJ databases">
        <title>Ensifer anhuiense sp. nov., an effective nitrogen fixation bacterium with Glycine soja.</title>
        <authorList>
            <person name="Yan H."/>
            <person name="Chen W."/>
        </authorList>
    </citation>
    <scope>NUCLEOTIDE SEQUENCE [LARGE SCALE GENOMIC DNA]</scope>
    <source>
        <strain evidence="1 2">LMG 7837</strain>
    </source>
</reference>
<protein>
    <submittedName>
        <fullName evidence="1">Uncharacterized protein</fullName>
    </submittedName>
</protein>
<dbReference type="AlphaFoldDB" id="A0A178YLU5"/>
<dbReference type="EMBL" id="LNQB01000061">
    <property type="protein sequence ID" value="OAP48444.1"/>
    <property type="molecule type" value="Genomic_DNA"/>
</dbReference>
<evidence type="ECO:0000313" key="1">
    <source>
        <dbReference type="EMBL" id="OAP48444.1"/>
    </source>
</evidence>